<evidence type="ECO:0000256" key="6">
    <source>
        <dbReference type="ARBA" id="ARBA00022723"/>
    </source>
</evidence>
<keyword evidence="6" id="KW-0479">Metal-binding</keyword>
<evidence type="ECO:0000256" key="1">
    <source>
        <dbReference type="ARBA" id="ARBA00004496"/>
    </source>
</evidence>
<dbReference type="Pfam" id="PF13508">
    <property type="entry name" value="Acetyltransf_7"/>
    <property type="match status" value="1"/>
</dbReference>
<evidence type="ECO:0000256" key="7">
    <source>
        <dbReference type="ARBA" id="ARBA00022741"/>
    </source>
</evidence>
<dbReference type="SUPFAM" id="SSF52540">
    <property type="entry name" value="P-loop containing nucleoside triphosphate hydrolases"/>
    <property type="match status" value="1"/>
</dbReference>
<dbReference type="Gene3D" id="3.40.630.30">
    <property type="match status" value="1"/>
</dbReference>
<dbReference type="GO" id="GO:0046872">
    <property type="term" value="F:metal ion binding"/>
    <property type="evidence" value="ECO:0007669"/>
    <property type="project" value="UniProtKB-KW"/>
</dbReference>
<keyword evidence="7" id="KW-0547">Nucleotide-binding</keyword>
<dbReference type="InterPro" id="IPR000182">
    <property type="entry name" value="GNAT_dom"/>
</dbReference>
<dbReference type="Proteomes" id="UP000252770">
    <property type="component" value="Unassembled WGS sequence"/>
</dbReference>
<dbReference type="Pfam" id="PF02367">
    <property type="entry name" value="TsaE"/>
    <property type="match status" value="1"/>
</dbReference>
<dbReference type="GO" id="GO:0005524">
    <property type="term" value="F:ATP binding"/>
    <property type="evidence" value="ECO:0007669"/>
    <property type="project" value="UniProtKB-KW"/>
</dbReference>
<evidence type="ECO:0000256" key="11">
    <source>
        <dbReference type="ARBA" id="ARBA00032441"/>
    </source>
</evidence>
<comment type="function">
    <text evidence="10">Required for the formation of a threonylcarbamoyl group on adenosine at position 37 (t(6)A37) in tRNAs that read codons beginning with adenine. Is involved in the transfer of the threonylcarbamoyl moiety of threonylcarbamoyl-AMP (TC-AMP) to the N6 group of A37, together with TsaD and TsaB. TsaE seems to play an indirect role in the t(6)A biosynthesis pathway, possibly in regulating the core enzymatic function of TsaD.</text>
</comment>
<comment type="caution">
    <text evidence="13">The sequence shown here is derived from an EMBL/GenBank/DDBJ whole genome shotgun (WGS) entry which is preliminary data.</text>
</comment>
<dbReference type="PROSITE" id="PS51186">
    <property type="entry name" value="GNAT"/>
    <property type="match status" value="1"/>
</dbReference>
<dbReference type="InterPro" id="IPR003442">
    <property type="entry name" value="T6A_TsaE"/>
</dbReference>
<evidence type="ECO:0000256" key="9">
    <source>
        <dbReference type="ARBA" id="ARBA00022842"/>
    </source>
</evidence>
<keyword evidence="9" id="KW-0460">Magnesium</keyword>
<evidence type="ECO:0000259" key="12">
    <source>
        <dbReference type="PROSITE" id="PS51186"/>
    </source>
</evidence>
<evidence type="ECO:0000256" key="10">
    <source>
        <dbReference type="ARBA" id="ARBA00024908"/>
    </source>
</evidence>
<feature type="domain" description="N-acetyltransferase" evidence="12">
    <location>
        <begin position="22"/>
        <end position="173"/>
    </location>
</feature>
<dbReference type="NCBIfam" id="TIGR00150">
    <property type="entry name" value="T6A_YjeE"/>
    <property type="match status" value="1"/>
</dbReference>
<dbReference type="GO" id="GO:0002949">
    <property type="term" value="P:tRNA threonylcarbamoyladenosine modification"/>
    <property type="evidence" value="ECO:0007669"/>
    <property type="project" value="InterPro"/>
</dbReference>
<dbReference type="GO" id="GO:0016747">
    <property type="term" value="F:acyltransferase activity, transferring groups other than amino-acyl groups"/>
    <property type="evidence" value="ECO:0007669"/>
    <property type="project" value="InterPro"/>
</dbReference>
<evidence type="ECO:0000256" key="2">
    <source>
        <dbReference type="ARBA" id="ARBA00007599"/>
    </source>
</evidence>
<dbReference type="InterPro" id="IPR016181">
    <property type="entry name" value="Acyl_CoA_acyltransferase"/>
</dbReference>
<dbReference type="PANTHER" id="PTHR33540:SF2">
    <property type="entry name" value="TRNA THREONYLCARBAMOYLADENOSINE BIOSYNTHESIS PROTEIN TSAE"/>
    <property type="match status" value="1"/>
</dbReference>
<keyword evidence="8" id="KW-0067">ATP-binding</keyword>
<keyword evidence="14" id="KW-1185">Reference proteome</keyword>
<comment type="similarity">
    <text evidence="2">Belongs to the TsaE family.</text>
</comment>
<reference evidence="13 14" key="1">
    <citation type="submission" date="2018-07" db="EMBL/GenBank/DDBJ databases">
        <title>Desertimonas flava gen. nov. sp. nov.</title>
        <authorList>
            <person name="Liu S."/>
        </authorList>
    </citation>
    <scope>NUCLEOTIDE SEQUENCE [LARGE SCALE GENOMIC DNA]</scope>
    <source>
        <strain evidence="13 14">16Sb5-5</strain>
    </source>
</reference>
<keyword evidence="13" id="KW-0808">Transferase</keyword>
<keyword evidence="4" id="KW-0963">Cytoplasm</keyword>
<keyword evidence="5" id="KW-0819">tRNA processing</keyword>
<dbReference type="GO" id="GO:0005737">
    <property type="term" value="C:cytoplasm"/>
    <property type="evidence" value="ECO:0007669"/>
    <property type="project" value="UniProtKB-SubCell"/>
</dbReference>
<dbReference type="AlphaFoldDB" id="A0A367YT71"/>
<protein>
    <recommendedName>
        <fullName evidence="3">tRNA threonylcarbamoyladenosine biosynthesis protein TsaE</fullName>
    </recommendedName>
    <alternativeName>
        <fullName evidence="11">t(6)A37 threonylcarbamoyladenosine biosynthesis protein TsaE</fullName>
    </alternativeName>
</protein>
<evidence type="ECO:0000313" key="14">
    <source>
        <dbReference type="Proteomes" id="UP000252770"/>
    </source>
</evidence>
<evidence type="ECO:0000256" key="4">
    <source>
        <dbReference type="ARBA" id="ARBA00022490"/>
    </source>
</evidence>
<dbReference type="CDD" id="cd04301">
    <property type="entry name" value="NAT_SF"/>
    <property type="match status" value="1"/>
</dbReference>
<evidence type="ECO:0000256" key="5">
    <source>
        <dbReference type="ARBA" id="ARBA00022694"/>
    </source>
</evidence>
<accession>A0A367YT71</accession>
<gene>
    <name evidence="13" type="ORF">DT076_13120</name>
</gene>
<name>A0A367YT71_9ACTN</name>
<dbReference type="SUPFAM" id="SSF55729">
    <property type="entry name" value="Acyl-CoA N-acyltransferases (Nat)"/>
    <property type="match status" value="1"/>
</dbReference>
<proteinExistence type="inferred from homology"/>
<dbReference type="Gene3D" id="3.40.50.300">
    <property type="entry name" value="P-loop containing nucleotide triphosphate hydrolases"/>
    <property type="match status" value="1"/>
</dbReference>
<comment type="subcellular location">
    <subcellularLocation>
        <location evidence="1">Cytoplasm</location>
    </subcellularLocation>
</comment>
<dbReference type="InterPro" id="IPR027417">
    <property type="entry name" value="P-loop_NTPase"/>
</dbReference>
<evidence type="ECO:0000256" key="3">
    <source>
        <dbReference type="ARBA" id="ARBA00019010"/>
    </source>
</evidence>
<evidence type="ECO:0000256" key="8">
    <source>
        <dbReference type="ARBA" id="ARBA00022840"/>
    </source>
</evidence>
<sequence>MTAEPALTVTGQPASEALGPEWELWLASAEDAEPIAAVVRAAFAARPPVDPPAPGVRETAGNIAALLAEGTGVTAWVADRLVGVILLTPAGPVEDPWSSAFLQRVSVHPDVQQHGIAGAMVEAVQRLASDRGSTEVRLFVRAEFPGLQQWWRRHGYRVVERRDHGVVLARRVPVRVEVPRAEDMHALGVRLAALLRPGDVVLADGPLGAGKTTLTQGLGEGLGVGDPVISPTFVLSRVHRPTGGRPGLVHVDAYRLGSPEEVDDLDLDSSAEHSVTVVEWGRGRAEQLSDDRLEIEILRTTDADATDRTRPDSRTVVITPVGDRWDGVDLQSLDPQGGER</sequence>
<dbReference type="EMBL" id="QOUI01000008">
    <property type="protein sequence ID" value="RCK69008.1"/>
    <property type="molecule type" value="Genomic_DNA"/>
</dbReference>
<dbReference type="PANTHER" id="PTHR33540">
    <property type="entry name" value="TRNA THREONYLCARBAMOYLADENOSINE BIOSYNTHESIS PROTEIN TSAE"/>
    <property type="match status" value="1"/>
</dbReference>
<evidence type="ECO:0000313" key="13">
    <source>
        <dbReference type="EMBL" id="RCK69008.1"/>
    </source>
</evidence>
<organism evidence="13 14">
    <name type="scientific">Desertihabitans brevis</name>
    <dbReference type="NCBI Taxonomy" id="2268447"/>
    <lineage>
        <taxon>Bacteria</taxon>
        <taxon>Bacillati</taxon>
        <taxon>Actinomycetota</taxon>
        <taxon>Actinomycetes</taxon>
        <taxon>Propionibacteriales</taxon>
        <taxon>Propionibacteriaceae</taxon>
        <taxon>Desertihabitans</taxon>
    </lineage>
</organism>